<dbReference type="InterPro" id="IPR011029">
    <property type="entry name" value="DEATH-like_dom_sf"/>
</dbReference>
<dbReference type="SUPFAM" id="SSF52540">
    <property type="entry name" value="P-loop containing nucleoside triphosphate hydrolases"/>
    <property type="match status" value="1"/>
</dbReference>
<dbReference type="InterPro" id="IPR001315">
    <property type="entry name" value="CARD"/>
</dbReference>
<feature type="region of interest" description="Disordered" evidence="3">
    <location>
        <begin position="459"/>
        <end position="508"/>
    </location>
</feature>
<keyword evidence="2" id="KW-0175">Coiled coil</keyword>
<dbReference type="PROSITE" id="PS50106">
    <property type="entry name" value="PDZ"/>
    <property type="match status" value="1"/>
</dbReference>
<evidence type="ECO:0000256" key="2">
    <source>
        <dbReference type="ARBA" id="ARBA00023054"/>
    </source>
</evidence>
<dbReference type="Pfam" id="PF00619">
    <property type="entry name" value="CARD"/>
    <property type="match status" value="1"/>
</dbReference>
<sequence length="965" mass="110710">MAGIDISGKELKDLEEDDLWEMIDSHRHKIVMEVQACLLIPYLRQAKVLIDIDEEEILYSLQLQHRCMRNSHMLDLLKTRGKNGAIAFLESVMIHYPRLYSQVTGKEPIIEAGSFSGLIKISELTEYLVKAISGMQSVLNRERHTSSELRRRCLELKAQLSKAREAQDLEAELSNLRRDFNTCYQEIQRLKDEKCTLFMRYTRSIEENSIMASRCRDLQLEVQQLKYELKTAKTETEFERQKSLKLQKKDELQEQKEEVERLRCRLKELEESALAIKENPDQSLGKSVETRQELMVQLHSLQEFVEEAKTEHEQYSEEKEAVILECQKLRLDCEMYQEKLASFQMQLLDLQKERDQAYLARDEAQCHISQGLLEKDSLRLQLMELQEQNFRLRKQLEQLNQRQESSESNDNPAKGAEYRRPPLRRMPAVCPSSPQSSIGSFESFTSLNEQDTYSFSSYQSYLTRPPRQADQEDEDPVLSSSATDSGSEFEMVPEVKSPVKPQPPYSRDNSNPGIGVFLFSRKPATRVPSHVTIIAFSADKLLRQIEIVGGNESGIFVHSVTQGSHADQVGLKPGSQILAVEYELQKKTMKAVLQEATLEEARWVLKQVQGFCWLSIRPNMKVYQSFLSKLETKAVTSGDSFYIRVNMEMEMGVGMRVKCNDILHITDTVFRGEGHWKASHVNPCNMRDLDSGAIPNYYRAQMLLIKAIEDMALQLSPSKKQLDKKLKRKVVRIVSTGRTQRIPLWLSNSLEENSEESNPSQDGQWPLQGYCVTLMPYTLVTAHRPPALRPVLILPNIIFQIIYAKLERNPMFTLCKPENLSGTDYAERQKAKDILAVKGIHGYYSCYTKQAVESAIAKKMHSLLDLELDSVSHLHKAEIFPIVVFVGTSEKNAKRLKSKLQKHGYSEDQLLESSRTTETLLDKLSCLSSIVTPESWSTTESLANCIETAVSEEQKKIVWIEQDIH</sequence>
<dbReference type="PANTHER" id="PTHR14559">
    <property type="entry name" value="CASPASE RECRUITMENT DOMAIN FAMILY"/>
    <property type="match status" value="1"/>
</dbReference>
<dbReference type="Gene3D" id="2.30.42.10">
    <property type="match status" value="1"/>
</dbReference>
<dbReference type="SUPFAM" id="SSF50156">
    <property type="entry name" value="PDZ domain-like"/>
    <property type="match status" value="1"/>
</dbReference>
<proteinExistence type="predicted"/>
<dbReference type="GO" id="GO:0042981">
    <property type="term" value="P:regulation of apoptotic process"/>
    <property type="evidence" value="ECO:0007669"/>
    <property type="project" value="InterPro"/>
</dbReference>
<reference evidence="6" key="1">
    <citation type="submission" date="2021-06" db="EMBL/GenBank/DDBJ databases">
        <authorList>
            <consortium name="Wellcome Sanger Institute Data Sharing"/>
        </authorList>
    </citation>
    <scope>NUCLEOTIDE SEQUENCE [LARGE SCALE GENOMIC DNA]</scope>
</reference>
<dbReference type="Gene3D" id="2.30.30.40">
    <property type="entry name" value="SH3 Domains"/>
    <property type="match status" value="1"/>
</dbReference>
<dbReference type="Gene3D" id="1.10.533.10">
    <property type="entry name" value="Death Domain, Fas"/>
    <property type="match status" value="1"/>
</dbReference>
<dbReference type="InterPro" id="IPR027417">
    <property type="entry name" value="P-loop_NTPase"/>
</dbReference>
<organism evidence="6 7">
    <name type="scientific">Erpetoichthys calabaricus</name>
    <name type="common">Rope fish</name>
    <name type="synonym">Calamoichthys calabaricus</name>
    <dbReference type="NCBI Taxonomy" id="27687"/>
    <lineage>
        <taxon>Eukaryota</taxon>
        <taxon>Metazoa</taxon>
        <taxon>Chordata</taxon>
        <taxon>Craniata</taxon>
        <taxon>Vertebrata</taxon>
        <taxon>Euteleostomi</taxon>
        <taxon>Actinopterygii</taxon>
        <taxon>Polypteriformes</taxon>
        <taxon>Polypteridae</taxon>
        <taxon>Erpetoichthys</taxon>
    </lineage>
</organism>
<dbReference type="GO" id="GO:0050700">
    <property type="term" value="F:CARD domain binding"/>
    <property type="evidence" value="ECO:0007669"/>
    <property type="project" value="TreeGrafter"/>
</dbReference>
<dbReference type="FunFam" id="1.10.533.10:FF:000003">
    <property type="entry name" value="Caspase recruitment domain family, member 11"/>
    <property type="match status" value="1"/>
</dbReference>
<dbReference type="Ensembl" id="ENSECRT00000034829.1">
    <property type="protein sequence ID" value="ENSECRP00000034093.1"/>
    <property type="gene ID" value="ENSECRG00000023035.1"/>
</dbReference>
<evidence type="ECO:0000256" key="1">
    <source>
        <dbReference type="ARBA" id="ARBA00022553"/>
    </source>
</evidence>
<evidence type="ECO:0000256" key="3">
    <source>
        <dbReference type="SAM" id="MobiDB-lite"/>
    </source>
</evidence>
<evidence type="ECO:0000259" key="4">
    <source>
        <dbReference type="PROSITE" id="PS50106"/>
    </source>
</evidence>
<feature type="region of interest" description="Disordered" evidence="3">
    <location>
        <begin position="398"/>
        <end position="437"/>
    </location>
</feature>
<dbReference type="Proteomes" id="UP000694620">
    <property type="component" value="Chromosome 14"/>
</dbReference>
<keyword evidence="1" id="KW-0597">Phosphoprotein</keyword>
<reference evidence="6" key="3">
    <citation type="submission" date="2025-09" db="UniProtKB">
        <authorList>
            <consortium name="Ensembl"/>
        </authorList>
    </citation>
    <scope>IDENTIFICATION</scope>
</reference>
<dbReference type="GeneTree" id="ENSGT00940000160777"/>
<feature type="domain" description="CARD" evidence="5">
    <location>
        <begin position="15"/>
        <end position="107"/>
    </location>
</feature>
<dbReference type="InterPro" id="IPR036034">
    <property type="entry name" value="PDZ_sf"/>
</dbReference>
<feature type="domain" description="PDZ" evidence="4">
    <location>
        <begin position="530"/>
        <end position="620"/>
    </location>
</feature>
<protein>
    <submittedName>
        <fullName evidence="6">Caspase recruitment domain family member 14</fullName>
    </submittedName>
</protein>
<evidence type="ECO:0000259" key="5">
    <source>
        <dbReference type="PROSITE" id="PS50209"/>
    </source>
</evidence>
<evidence type="ECO:0000313" key="7">
    <source>
        <dbReference type="Proteomes" id="UP000694620"/>
    </source>
</evidence>
<keyword evidence="7" id="KW-1185">Reference proteome</keyword>
<dbReference type="InterPro" id="IPR001478">
    <property type="entry name" value="PDZ"/>
</dbReference>
<feature type="compositionally biased region" description="Polar residues" evidence="3">
    <location>
        <begin position="398"/>
        <end position="411"/>
    </location>
</feature>
<dbReference type="PANTHER" id="PTHR14559:SF1">
    <property type="entry name" value="CASPASE RECRUITMENT DOMAIN-CONTAINING PROTEIN 14"/>
    <property type="match status" value="1"/>
</dbReference>
<dbReference type="SUPFAM" id="SSF47986">
    <property type="entry name" value="DEATH domain"/>
    <property type="match status" value="1"/>
</dbReference>
<gene>
    <name evidence="6" type="primary">CARD14</name>
</gene>
<name>A0A8C4TNC1_ERPCA</name>
<reference evidence="6" key="2">
    <citation type="submission" date="2025-08" db="UniProtKB">
        <authorList>
            <consortium name="Ensembl"/>
        </authorList>
    </citation>
    <scope>IDENTIFICATION</scope>
</reference>
<dbReference type="GO" id="GO:0005737">
    <property type="term" value="C:cytoplasm"/>
    <property type="evidence" value="ECO:0007669"/>
    <property type="project" value="TreeGrafter"/>
</dbReference>
<dbReference type="AlphaFoldDB" id="A0A8C4TNC1"/>
<evidence type="ECO:0000313" key="6">
    <source>
        <dbReference type="Ensembl" id="ENSECRP00000034093.1"/>
    </source>
</evidence>
<dbReference type="PROSITE" id="PS50209">
    <property type="entry name" value="CARD"/>
    <property type="match status" value="1"/>
</dbReference>
<dbReference type="Gene3D" id="3.40.50.300">
    <property type="entry name" value="P-loop containing nucleotide triphosphate hydrolases"/>
    <property type="match status" value="1"/>
</dbReference>
<accession>A0A8C4TNC1</accession>
<dbReference type="CDD" id="cd06736">
    <property type="entry name" value="PDZ_CARD11_CARD14-like"/>
    <property type="match status" value="1"/>
</dbReference>